<dbReference type="InterPro" id="IPR000073">
    <property type="entry name" value="AB_hydrolase_1"/>
</dbReference>
<evidence type="ECO:0000313" key="3">
    <source>
        <dbReference type="Proteomes" id="UP000012179"/>
    </source>
</evidence>
<dbReference type="InterPro" id="IPR029058">
    <property type="entry name" value="AB_hydrolase_fold"/>
</dbReference>
<dbReference type="KEGG" id="nlc:EBAPG3_008460"/>
<keyword evidence="3" id="KW-1185">Reference proteome</keyword>
<evidence type="ECO:0000313" key="2">
    <source>
        <dbReference type="EMBL" id="ARO89078.1"/>
    </source>
</evidence>
<accession>A0A1W6STE0</accession>
<name>A0A1W6STE0_9PROT</name>
<organism evidence="2 3">
    <name type="scientific">Nitrosospira lacus</name>
    <dbReference type="NCBI Taxonomy" id="1288494"/>
    <lineage>
        <taxon>Bacteria</taxon>
        <taxon>Pseudomonadati</taxon>
        <taxon>Pseudomonadota</taxon>
        <taxon>Betaproteobacteria</taxon>
        <taxon>Nitrosomonadales</taxon>
        <taxon>Nitrosomonadaceae</taxon>
        <taxon>Nitrosospira</taxon>
    </lineage>
</organism>
<dbReference type="eggNOG" id="COG1073">
    <property type="taxonomic scope" value="Bacteria"/>
</dbReference>
<evidence type="ECO:0000259" key="1">
    <source>
        <dbReference type="Pfam" id="PF12697"/>
    </source>
</evidence>
<dbReference type="Gene3D" id="3.40.50.1820">
    <property type="entry name" value="alpha/beta hydrolase"/>
    <property type="match status" value="1"/>
</dbReference>
<dbReference type="Pfam" id="PF12697">
    <property type="entry name" value="Abhydrolase_6"/>
    <property type="match status" value="1"/>
</dbReference>
<gene>
    <name evidence="2" type="ORF">EBAPG3_008460</name>
</gene>
<dbReference type="Proteomes" id="UP000012179">
    <property type="component" value="Chromosome"/>
</dbReference>
<feature type="domain" description="AB hydrolase-1" evidence="1">
    <location>
        <begin position="54"/>
        <end position="248"/>
    </location>
</feature>
<dbReference type="PANTHER" id="PTHR43358">
    <property type="entry name" value="ALPHA/BETA-HYDROLASE"/>
    <property type="match status" value="1"/>
</dbReference>
<dbReference type="InterPro" id="IPR052920">
    <property type="entry name" value="DNA-binding_regulatory"/>
</dbReference>
<protein>
    <submittedName>
        <fullName evidence="2">Esterase</fullName>
    </submittedName>
</protein>
<dbReference type="AlphaFoldDB" id="A0A1W6STE0"/>
<reference evidence="2 3" key="1">
    <citation type="journal article" date="2015" name="Int. J. Syst. Evol. Microbiol.">
        <title>Nitrosospira lacus sp. nov., a psychrotolerant, ammonia-oxidizing bacterium from sandy lake sediment.</title>
        <authorList>
            <person name="Urakawa H."/>
            <person name="Garcia J.C."/>
            <person name="Nielsen J.L."/>
            <person name="Le V.Q."/>
            <person name="Kozlowski J.A."/>
            <person name="Stein L.Y."/>
            <person name="Lim C.K."/>
            <person name="Pommerening-Roser A."/>
            <person name="Martens-Habbena W."/>
            <person name="Stahl D.A."/>
            <person name="Klotz M.G."/>
        </authorList>
    </citation>
    <scope>NUCLEOTIDE SEQUENCE [LARGE SCALE GENOMIC DNA]</scope>
    <source>
        <strain evidence="2 3">APG3</strain>
    </source>
</reference>
<dbReference type="PANTHER" id="PTHR43358:SF4">
    <property type="entry name" value="ALPHA_BETA HYDROLASE FOLD-1 DOMAIN-CONTAINING PROTEIN"/>
    <property type="match status" value="1"/>
</dbReference>
<proteinExistence type="predicted"/>
<dbReference type="EMBL" id="CP021106">
    <property type="protein sequence ID" value="ARO89078.1"/>
    <property type="molecule type" value="Genomic_DNA"/>
</dbReference>
<dbReference type="SUPFAM" id="SSF53474">
    <property type="entry name" value="alpha/beta-Hydrolases"/>
    <property type="match status" value="1"/>
</dbReference>
<sequence>MSGAAPTSVDSLSGTVSSDFPVESVQIPSDAGSSDGDSGVHGWLRRGEHGGGVVLLVHSIRSNRVEMLSRARFLNARGYGVLLIDLQAHGETPGERITFGARESENVEAAVAFLRKNFPSERIAAIGVSLGAAAIVLAGHPLRLDAVVLESMHPTIKEAVENRLRLHLGEAGRVLSPLLLWQLTFRLNVPPEALNPITRIGNLNAPLLLISGTDDRHTTVAETGRLFEAARQPKEMWIVPGGGHFNMHAYAGKEYEGHILDFLEPYMHERGADGWMDQDATHQRAHSNNGI</sequence>